<dbReference type="Gene3D" id="3.60.10.10">
    <property type="entry name" value="Endonuclease/exonuclease/phosphatase"/>
    <property type="match status" value="1"/>
</dbReference>
<organism evidence="3 4">
    <name type="scientific">Teichococcus rhizosphaerae</name>
    <dbReference type="NCBI Taxonomy" id="1335062"/>
    <lineage>
        <taxon>Bacteria</taxon>
        <taxon>Pseudomonadati</taxon>
        <taxon>Pseudomonadota</taxon>
        <taxon>Alphaproteobacteria</taxon>
        <taxon>Acetobacterales</taxon>
        <taxon>Roseomonadaceae</taxon>
        <taxon>Roseomonas</taxon>
    </lineage>
</organism>
<evidence type="ECO:0000256" key="1">
    <source>
        <dbReference type="SAM" id="MobiDB-lite"/>
    </source>
</evidence>
<dbReference type="PANTHER" id="PTHR14859:SF15">
    <property type="entry name" value="ENDONUCLEASE_EXONUCLEASE_PHOSPHATASE DOMAIN-CONTAINING PROTEIN"/>
    <property type="match status" value="1"/>
</dbReference>
<name>A0A2C6Y710_9PROT</name>
<evidence type="ECO:0000313" key="4">
    <source>
        <dbReference type="Proteomes" id="UP000223527"/>
    </source>
</evidence>
<dbReference type="InterPro" id="IPR005135">
    <property type="entry name" value="Endo/exonuclease/phosphatase"/>
</dbReference>
<dbReference type="GO" id="GO:0016020">
    <property type="term" value="C:membrane"/>
    <property type="evidence" value="ECO:0007669"/>
    <property type="project" value="GOC"/>
</dbReference>
<keyword evidence="4" id="KW-1185">Reference proteome</keyword>
<dbReference type="OrthoDB" id="9813425at2"/>
<dbReference type="EMBL" id="PDNU01000002">
    <property type="protein sequence ID" value="PHK96602.1"/>
    <property type="molecule type" value="Genomic_DNA"/>
</dbReference>
<dbReference type="Pfam" id="PF03372">
    <property type="entry name" value="Exo_endo_phos"/>
    <property type="match status" value="1"/>
</dbReference>
<dbReference type="InterPro" id="IPR051916">
    <property type="entry name" value="GPI-anchor_lipid_remodeler"/>
</dbReference>
<dbReference type="PANTHER" id="PTHR14859">
    <property type="entry name" value="CALCOFLUOR WHITE HYPERSENSITIVE PROTEIN PRECURSOR"/>
    <property type="match status" value="1"/>
</dbReference>
<protein>
    <submittedName>
        <fullName evidence="3">Endonuclease</fullName>
    </submittedName>
</protein>
<dbReference type="GO" id="GO:0004519">
    <property type="term" value="F:endonuclease activity"/>
    <property type="evidence" value="ECO:0007669"/>
    <property type="project" value="UniProtKB-KW"/>
</dbReference>
<sequence length="250" mass="28362">MRLRVMTWNIHSAIGPDGRYDLDRVMGLIRRHNPDILAVQEVESRGRGDRPSPFAALRDHFSGHATAETMRAQDGAYGHMLLSRWTMEDEALHDLSYPGREPRMAISVRVRTPGGYLGVVSTHLGLRWRERQHQAARLAALVRRLHGPLVVMGDFNDWSWRGPVWRALSPLLPAVTRHRTFPSHRPLLRLDEIFCRPVPLLGPSWRDPLGREASDHLPVVADLNPGHLHGSTHASREREERAPAQPVLSH</sequence>
<keyword evidence="3" id="KW-0540">Nuclease</keyword>
<accession>A0A2C6Y710</accession>
<dbReference type="InterPro" id="IPR036691">
    <property type="entry name" value="Endo/exonu/phosph_ase_sf"/>
</dbReference>
<dbReference type="SUPFAM" id="SSF56219">
    <property type="entry name" value="DNase I-like"/>
    <property type="match status" value="1"/>
</dbReference>
<reference evidence="3 4" key="1">
    <citation type="submission" date="2017-10" db="EMBL/GenBank/DDBJ databases">
        <authorList>
            <person name="Banno H."/>
            <person name="Chua N.-H."/>
        </authorList>
    </citation>
    <scope>NUCLEOTIDE SEQUENCE [LARGE SCALE GENOMIC DNA]</scope>
    <source>
        <strain evidence="3 4">YW11</strain>
    </source>
</reference>
<feature type="domain" description="Endonuclease/exonuclease/phosphatase" evidence="2">
    <location>
        <begin position="6"/>
        <end position="216"/>
    </location>
</feature>
<keyword evidence="3" id="KW-0255">Endonuclease</keyword>
<comment type="caution">
    <text evidence="3">The sequence shown here is derived from an EMBL/GenBank/DDBJ whole genome shotgun (WGS) entry which is preliminary data.</text>
</comment>
<dbReference type="GO" id="GO:0006506">
    <property type="term" value="P:GPI anchor biosynthetic process"/>
    <property type="evidence" value="ECO:0007669"/>
    <property type="project" value="TreeGrafter"/>
</dbReference>
<evidence type="ECO:0000259" key="2">
    <source>
        <dbReference type="Pfam" id="PF03372"/>
    </source>
</evidence>
<proteinExistence type="predicted"/>
<gene>
    <name evidence="3" type="ORF">CR162_01360</name>
</gene>
<feature type="region of interest" description="Disordered" evidence="1">
    <location>
        <begin position="220"/>
        <end position="250"/>
    </location>
</feature>
<dbReference type="Proteomes" id="UP000223527">
    <property type="component" value="Unassembled WGS sequence"/>
</dbReference>
<evidence type="ECO:0000313" key="3">
    <source>
        <dbReference type="EMBL" id="PHK96602.1"/>
    </source>
</evidence>
<dbReference type="AlphaFoldDB" id="A0A2C6Y710"/>
<keyword evidence="3" id="KW-0378">Hydrolase</keyword>